<keyword evidence="7" id="KW-0560">Oxidoreductase</keyword>
<dbReference type="InParanoid" id="A7REX4"/>
<dbReference type="STRING" id="45351.A7REX4"/>
<dbReference type="GO" id="GO:0048038">
    <property type="term" value="F:quinone binding"/>
    <property type="evidence" value="ECO:0007669"/>
    <property type="project" value="UniProtKB-KW"/>
</dbReference>
<evidence type="ECO:0000256" key="12">
    <source>
        <dbReference type="ARBA" id="ARBA00059167"/>
    </source>
</evidence>
<evidence type="ECO:0000256" key="13">
    <source>
        <dbReference type="ARBA" id="ARBA00060891"/>
    </source>
</evidence>
<evidence type="ECO:0000256" key="5">
    <source>
        <dbReference type="ARBA" id="ARBA00022827"/>
    </source>
</evidence>
<dbReference type="OMA" id="ERYSMFI"/>
<dbReference type="GO" id="GO:0005739">
    <property type="term" value="C:mitochondrion"/>
    <property type="evidence" value="ECO:0000318"/>
    <property type="project" value="GO_Central"/>
</dbReference>
<evidence type="ECO:0000256" key="14">
    <source>
        <dbReference type="ARBA" id="ARBA00066447"/>
    </source>
</evidence>
<evidence type="ECO:0000256" key="7">
    <source>
        <dbReference type="ARBA" id="ARBA00023002"/>
    </source>
</evidence>
<evidence type="ECO:0000256" key="9">
    <source>
        <dbReference type="ARBA" id="ARBA00051038"/>
    </source>
</evidence>
<comment type="catalytic activity">
    <reaction evidence="9">
        <text>ubiquinone-10 + hydrogen sulfide + sulfite + 2 H(+) = ubiquinol-10 + thiosulfate</text>
        <dbReference type="Rhea" id="RHEA:38359"/>
        <dbReference type="ChEBI" id="CHEBI:15378"/>
        <dbReference type="ChEBI" id="CHEBI:17359"/>
        <dbReference type="ChEBI" id="CHEBI:29919"/>
        <dbReference type="ChEBI" id="CHEBI:33542"/>
        <dbReference type="ChEBI" id="CHEBI:46245"/>
        <dbReference type="ChEBI" id="CHEBI:64183"/>
    </reaction>
    <physiologicalReaction direction="left-to-right" evidence="9">
        <dbReference type="Rhea" id="RHEA:38360"/>
    </physiologicalReaction>
</comment>
<evidence type="ECO:0000313" key="19">
    <source>
        <dbReference type="Proteomes" id="UP000001593"/>
    </source>
</evidence>
<evidence type="ECO:0000256" key="4">
    <source>
        <dbReference type="ARBA" id="ARBA00022719"/>
    </source>
</evidence>
<keyword evidence="4" id="KW-0874">Quinone</keyword>
<dbReference type="Gene3D" id="3.50.50.60">
    <property type="entry name" value="FAD/NAD(P)-binding domain"/>
    <property type="match status" value="2"/>
</dbReference>
<keyword evidence="8" id="KW-0496">Mitochondrion</keyword>
<dbReference type="InterPro" id="IPR015904">
    <property type="entry name" value="Sulphide_quinone_reductase"/>
</dbReference>
<name>A7REX4_NEMVE</name>
<dbReference type="HOGENOM" id="CLU_030742_2_1_1"/>
<keyword evidence="5" id="KW-0274">FAD</keyword>
<evidence type="ECO:0000313" key="18">
    <source>
        <dbReference type="EMBL" id="EDO49988.1"/>
    </source>
</evidence>
<organism evidence="18 19">
    <name type="scientific">Nematostella vectensis</name>
    <name type="common">Starlet sea anemone</name>
    <dbReference type="NCBI Taxonomy" id="45351"/>
    <lineage>
        <taxon>Eukaryota</taxon>
        <taxon>Metazoa</taxon>
        <taxon>Cnidaria</taxon>
        <taxon>Anthozoa</taxon>
        <taxon>Hexacorallia</taxon>
        <taxon>Actiniaria</taxon>
        <taxon>Edwardsiidae</taxon>
        <taxon>Nematostella</taxon>
    </lineage>
</organism>
<dbReference type="KEGG" id="nve:5522176"/>
<comment type="catalytic activity">
    <reaction evidence="10">
        <text>ubiquinone-10 + hydrogen sulfide + glutathione + H(+) = S-sulfanylglutathione + ubiquinol-10</text>
        <dbReference type="Rhea" id="RHEA:62608"/>
        <dbReference type="ChEBI" id="CHEBI:15378"/>
        <dbReference type="ChEBI" id="CHEBI:29919"/>
        <dbReference type="ChEBI" id="CHEBI:46245"/>
        <dbReference type="ChEBI" id="CHEBI:57925"/>
        <dbReference type="ChEBI" id="CHEBI:58905"/>
        <dbReference type="ChEBI" id="CHEBI:64183"/>
    </reaction>
    <physiologicalReaction direction="left-to-right" evidence="10">
        <dbReference type="Rhea" id="RHEA:62609"/>
    </physiologicalReaction>
</comment>
<reference evidence="18 19" key="1">
    <citation type="journal article" date="2007" name="Science">
        <title>Sea anemone genome reveals ancestral eumetazoan gene repertoire and genomic organization.</title>
        <authorList>
            <person name="Putnam N.H."/>
            <person name="Srivastava M."/>
            <person name="Hellsten U."/>
            <person name="Dirks B."/>
            <person name="Chapman J."/>
            <person name="Salamov A."/>
            <person name="Terry A."/>
            <person name="Shapiro H."/>
            <person name="Lindquist E."/>
            <person name="Kapitonov V.V."/>
            <person name="Jurka J."/>
            <person name="Genikhovich G."/>
            <person name="Grigoriev I.V."/>
            <person name="Lucas S.M."/>
            <person name="Steele R.E."/>
            <person name="Finnerty J.R."/>
            <person name="Technau U."/>
            <person name="Martindale M.Q."/>
            <person name="Rokhsar D.S."/>
        </authorList>
    </citation>
    <scope>NUCLEOTIDE SEQUENCE [LARGE SCALE GENOMIC DNA]</scope>
    <source>
        <strain evidence="19">CH2 X CH6</strain>
    </source>
</reference>
<keyword evidence="6" id="KW-0809">Transit peptide</keyword>
<dbReference type="OrthoDB" id="5376590at2759"/>
<dbReference type="Proteomes" id="UP000001593">
    <property type="component" value="Unassembled WGS sequence"/>
</dbReference>
<comment type="similarity">
    <text evidence="13">Belongs to the SQRD family.</text>
</comment>
<accession>A7REX4</accession>
<dbReference type="PANTHER" id="PTHR10632">
    <property type="entry name" value="SULFIDE:QUINONE OXIDOREDUCTASE"/>
    <property type="match status" value="1"/>
</dbReference>
<protein>
    <recommendedName>
        <fullName evidence="15">Sulfide:quinone oxidoreductase, mitochondrial</fullName>
        <ecNumber evidence="14">1.8.5.8</ecNumber>
    </recommendedName>
    <alternativeName>
        <fullName evidence="16">Sulfide quinone oxidoreductase</fullName>
    </alternativeName>
</protein>
<dbReference type="GO" id="GO:0070224">
    <property type="term" value="F:sulfide:quinone oxidoreductase activity"/>
    <property type="evidence" value="ECO:0000318"/>
    <property type="project" value="GO_Central"/>
</dbReference>
<dbReference type="EC" id="1.8.5.8" evidence="14"/>
<comment type="cofactor">
    <cofactor evidence="1">
        <name>FAD</name>
        <dbReference type="ChEBI" id="CHEBI:57692"/>
    </cofactor>
</comment>
<feature type="domain" description="FAD/NAD(P)-binding" evidence="17">
    <location>
        <begin position="29"/>
        <end position="133"/>
    </location>
</feature>
<comment type="function">
    <text evidence="12">Catalyzes the oxidation of hydrogen sulfide with the help of a quinone, such as ubiquinone-10, giving rise to thiosulfate and ultimately to sulfane (molecular sulfur) atoms. Requires an additional electron acceptor; can use sulfite, sulfide or cyanide (in vitro). It is believed the in vivo electron acceptor is glutathione.</text>
</comment>
<proteinExistence type="inferred from homology"/>
<dbReference type="AlphaFoldDB" id="A7REX4"/>
<dbReference type="FunFam" id="3.50.50.60:FF:000034">
    <property type="entry name" value="sulfide:quinone oxidoreductase, mitochondrial"/>
    <property type="match status" value="1"/>
</dbReference>
<gene>
    <name evidence="18" type="ORF">NEMVEDRAFT_v1g157740</name>
</gene>
<dbReference type="Pfam" id="PF07992">
    <property type="entry name" value="Pyr_redox_2"/>
    <property type="match status" value="1"/>
</dbReference>
<keyword evidence="3" id="KW-0285">Flavoprotein</keyword>
<evidence type="ECO:0000256" key="1">
    <source>
        <dbReference type="ARBA" id="ARBA00001974"/>
    </source>
</evidence>
<evidence type="ECO:0000256" key="2">
    <source>
        <dbReference type="ARBA" id="ARBA00004173"/>
    </source>
</evidence>
<evidence type="ECO:0000256" key="3">
    <source>
        <dbReference type="ARBA" id="ARBA00022630"/>
    </source>
</evidence>
<evidence type="ECO:0000259" key="17">
    <source>
        <dbReference type="Pfam" id="PF07992"/>
    </source>
</evidence>
<comment type="catalytic activity">
    <reaction evidence="11">
        <text>a quinone + hydrogen sulfide + glutathione + H(+) = S-sulfanylglutathione + a quinol</text>
        <dbReference type="Rhea" id="RHEA:55156"/>
        <dbReference type="ChEBI" id="CHEBI:15378"/>
        <dbReference type="ChEBI" id="CHEBI:24646"/>
        <dbReference type="ChEBI" id="CHEBI:29919"/>
        <dbReference type="ChEBI" id="CHEBI:57925"/>
        <dbReference type="ChEBI" id="CHEBI:58905"/>
        <dbReference type="ChEBI" id="CHEBI:132124"/>
        <dbReference type="EC" id="1.8.5.8"/>
    </reaction>
    <physiologicalReaction direction="left-to-right" evidence="11">
        <dbReference type="Rhea" id="RHEA:55157"/>
    </physiologicalReaction>
</comment>
<keyword evidence="19" id="KW-1185">Reference proteome</keyword>
<evidence type="ECO:0000256" key="15">
    <source>
        <dbReference type="ARBA" id="ARBA00070160"/>
    </source>
</evidence>
<dbReference type="InterPro" id="IPR023753">
    <property type="entry name" value="FAD/NAD-binding_dom"/>
</dbReference>
<evidence type="ECO:0000256" key="6">
    <source>
        <dbReference type="ARBA" id="ARBA00022946"/>
    </source>
</evidence>
<dbReference type="eggNOG" id="KOG3851">
    <property type="taxonomic scope" value="Eukaryota"/>
</dbReference>
<dbReference type="InterPro" id="IPR036188">
    <property type="entry name" value="FAD/NAD-bd_sf"/>
</dbReference>
<dbReference type="PhylomeDB" id="A7REX4"/>
<dbReference type="SUPFAM" id="SSF51905">
    <property type="entry name" value="FAD/NAD(P)-binding domain"/>
    <property type="match status" value="1"/>
</dbReference>
<dbReference type="GO" id="GO:0071949">
    <property type="term" value="F:FAD binding"/>
    <property type="evidence" value="ECO:0000318"/>
    <property type="project" value="GO_Central"/>
</dbReference>
<sequence length="443" mass="49196">MLSRQKLVLLAKSCRSLSTSSQLRSKQAYKFVVVGGGAGGLAIAHSLCRKFGQGFTAVVEPSEVHYYQPLWTLVGGGIKPLEESAKPMTDVMPKICKWFKTRGKEFQPDKNLVILEDGTELSYEFLIIAVGLQLRFDMVKNLPEALGTPGIGSNYSAATVMDTWKNLQSFQGGNAIFTVPNTPIKCLGAPQKIMYITEDYLRQTPAIRNKSNIMFNTALGRIFGVKKYADVLTKIVEDRGIHLNFYHNLVEVNPDTKEAIFEIIDPEADTSKERNRLSYKYDLLHVTPPMSPPECLRGSPVSDERGYVDVNKITTQHKTYENIFGIGDCTNSPNGKTAAAVAGQSGVLKANLYSLMEGKPMRAAYDGYTSCPLVTGYGRLVLAEFDFEGNPLETFPFDQGKERSSMYYMKKDILPEVYWNALIKGLWPGVGTVRKALHLGLKK</sequence>
<dbReference type="PANTHER" id="PTHR10632:SF2">
    <property type="entry name" value="SULFIDE:QUINONE OXIDOREDUCTASE, MITOCHONDRIAL"/>
    <property type="match status" value="1"/>
</dbReference>
<evidence type="ECO:0000256" key="16">
    <source>
        <dbReference type="ARBA" id="ARBA00082958"/>
    </source>
</evidence>
<evidence type="ECO:0000256" key="8">
    <source>
        <dbReference type="ARBA" id="ARBA00023128"/>
    </source>
</evidence>
<evidence type="ECO:0000256" key="11">
    <source>
        <dbReference type="ARBA" id="ARBA00052986"/>
    </source>
</evidence>
<dbReference type="GO" id="GO:0070221">
    <property type="term" value="P:sulfide oxidation, using sulfide:quinone oxidoreductase"/>
    <property type="evidence" value="ECO:0000318"/>
    <property type="project" value="GO_Central"/>
</dbReference>
<evidence type="ECO:0000256" key="10">
    <source>
        <dbReference type="ARBA" id="ARBA00052810"/>
    </source>
</evidence>
<dbReference type="EMBL" id="DS469507">
    <property type="protein sequence ID" value="EDO49988.1"/>
    <property type="molecule type" value="Genomic_DNA"/>
</dbReference>
<comment type="subcellular location">
    <subcellularLocation>
        <location evidence="2">Mitochondrion</location>
    </subcellularLocation>
</comment>
<dbReference type="GO" id="GO:0106436">
    <property type="term" value="F:glutathione-dependent sulfide quinone oxidoreductase activity"/>
    <property type="evidence" value="ECO:0007669"/>
    <property type="project" value="UniProtKB-EC"/>
</dbReference>